<dbReference type="GO" id="GO:0005783">
    <property type="term" value="C:endoplasmic reticulum"/>
    <property type="evidence" value="ECO:0007669"/>
    <property type="project" value="UniProtKB-SubCell"/>
</dbReference>
<comment type="catalytic activity">
    <reaction evidence="18">
        <text>L-seryl-[protein] + GDP-beta-L-fucose = 3-O-(alpha-L-fucosyl)-L-seryl-[protein] + GDP + H(+)</text>
        <dbReference type="Rhea" id="RHEA:63644"/>
        <dbReference type="Rhea" id="RHEA-COMP:9863"/>
        <dbReference type="Rhea" id="RHEA-COMP:17914"/>
        <dbReference type="ChEBI" id="CHEBI:15378"/>
        <dbReference type="ChEBI" id="CHEBI:29999"/>
        <dbReference type="ChEBI" id="CHEBI:57273"/>
        <dbReference type="ChEBI" id="CHEBI:58189"/>
        <dbReference type="ChEBI" id="CHEBI:189632"/>
        <dbReference type="EC" id="2.4.1.221"/>
    </reaction>
    <physiologicalReaction direction="left-to-right" evidence="18">
        <dbReference type="Rhea" id="RHEA:63645"/>
    </physiologicalReaction>
</comment>
<feature type="signal peptide" evidence="19">
    <location>
        <begin position="1"/>
        <end position="20"/>
    </location>
</feature>
<gene>
    <name evidence="20" type="ORF">GSOID_T00015006001</name>
</gene>
<evidence type="ECO:0000256" key="18">
    <source>
        <dbReference type="ARBA" id="ARBA00048647"/>
    </source>
</evidence>
<evidence type="ECO:0000256" key="7">
    <source>
        <dbReference type="ARBA" id="ARBA00022729"/>
    </source>
</evidence>
<comment type="subcellular location">
    <subcellularLocation>
        <location evidence="1">Endoplasmic reticulum</location>
    </subcellularLocation>
    <subcellularLocation>
        <location evidence="2">Golgi apparatus</location>
    </subcellularLocation>
</comment>
<keyword evidence="12" id="KW-0294">Fucose metabolism</keyword>
<dbReference type="GO" id="GO:0046922">
    <property type="term" value="F:peptide-O-fucosyltransferase activity"/>
    <property type="evidence" value="ECO:0007669"/>
    <property type="project" value="UniProtKB-EC"/>
</dbReference>
<evidence type="ECO:0000256" key="9">
    <source>
        <dbReference type="ARBA" id="ARBA00023034"/>
    </source>
</evidence>
<dbReference type="AlphaFoldDB" id="E4WZY0"/>
<keyword evidence="6" id="KW-0808">Transferase</keyword>
<keyword evidence="11" id="KW-0325">Glycoprotein</keyword>
<dbReference type="PANTHER" id="PTHR13398">
    <property type="entry name" value="GDP-FUCOSE PROTEIN O-FUCOSYLTRANSFERASE 2"/>
    <property type="match status" value="1"/>
</dbReference>
<dbReference type="FunCoup" id="E4WZY0">
    <property type="interactions" value="22"/>
</dbReference>
<keyword evidence="9" id="KW-0333">Golgi apparatus</keyword>
<evidence type="ECO:0000256" key="3">
    <source>
        <dbReference type="ARBA" id="ARBA00004922"/>
    </source>
</evidence>
<dbReference type="EMBL" id="FN653020">
    <property type="protein sequence ID" value="CBY23078.1"/>
    <property type="molecule type" value="Genomic_DNA"/>
</dbReference>
<keyword evidence="5" id="KW-0328">Glycosyltransferase</keyword>
<evidence type="ECO:0000256" key="1">
    <source>
        <dbReference type="ARBA" id="ARBA00004240"/>
    </source>
</evidence>
<evidence type="ECO:0000256" key="5">
    <source>
        <dbReference type="ARBA" id="ARBA00022676"/>
    </source>
</evidence>
<evidence type="ECO:0000256" key="6">
    <source>
        <dbReference type="ARBA" id="ARBA00022679"/>
    </source>
</evidence>
<evidence type="ECO:0000256" key="16">
    <source>
        <dbReference type="ARBA" id="ARBA00033083"/>
    </source>
</evidence>
<evidence type="ECO:0000256" key="8">
    <source>
        <dbReference type="ARBA" id="ARBA00022824"/>
    </source>
</evidence>
<evidence type="ECO:0000256" key="15">
    <source>
        <dbReference type="ARBA" id="ARBA00026232"/>
    </source>
</evidence>
<keyword evidence="8" id="KW-0256">Endoplasmic reticulum</keyword>
<evidence type="ECO:0000256" key="13">
    <source>
        <dbReference type="ARBA" id="ARBA00023277"/>
    </source>
</evidence>
<reference evidence="20" key="1">
    <citation type="journal article" date="2010" name="Science">
        <title>Plasticity of animal genome architecture unmasked by rapid evolution of a pelagic tunicate.</title>
        <authorList>
            <person name="Denoeud F."/>
            <person name="Henriet S."/>
            <person name="Mungpakdee S."/>
            <person name="Aury J.M."/>
            <person name="Da Silva C."/>
            <person name="Brinkmann H."/>
            <person name="Mikhaleva J."/>
            <person name="Olsen L.C."/>
            <person name="Jubin C."/>
            <person name="Canestro C."/>
            <person name="Bouquet J.M."/>
            <person name="Danks G."/>
            <person name="Poulain J."/>
            <person name="Campsteijn C."/>
            <person name="Adamski M."/>
            <person name="Cross I."/>
            <person name="Yadetie F."/>
            <person name="Muffato M."/>
            <person name="Louis A."/>
            <person name="Butcher S."/>
            <person name="Tsagkogeorga G."/>
            <person name="Konrad A."/>
            <person name="Singh S."/>
            <person name="Jensen M.F."/>
            <person name="Cong E.H."/>
            <person name="Eikeseth-Otteraa H."/>
            <person name="Noel B."/>
            <person name="Anthouard V."/>
            <person name="Porcel B.M."/>
            <person name="Kachouri-Lafond R."/>
            <person name="Nishino A."/>
            <person name="Ugolini M."/>
            <person name="Chourrout P."/>
            <person name="Nishida H."/>
            <person name="Aasland R."/>
            <person name="Huzurbazar S."/>
            <person name="Westhof E."/>
            <person name="Delsuc F."/>
            <person name="Lehrach H."/>
            <person name="Reinhardt R."/>
            <person name="Weissenbach J."/>
            <person name="Roy S.W."/>
            <person name="Artiguenave F."/>
            <person name="Postlethwait J.H."/>
            <person name="Manak J.R."/>
            <person name="Thompson E.M."/>
            <person name="Jaillon O."/>
            <person name="Du Pasquier L."/>
            <person name="Boudinot P."/>
            <person name="Liberles D.A."/>
            <person name="Volff J.N."/>
            <person name="Philippe H."/>
            <person name="Lenhard B."/>
            <person name="Roest Crollius H."/>
            <person name="Wincker P."/>
            <person name="Chourrout D."/>
        </authorList>
    </citation>
    <scope>NUCLEOTIDE SEQUENCE [LARGE SCALE GENOMIC DNA]</scope>
</reference>
<evidence type="ECO:0000256" key="10">
    <source>
        <dbReference type="ARBA" id="ARBA00023157"/>
    </source>
</evidence>
<keyword evidence="21" id="KW-1185">Reference proteome</keyword>
<evidence type="ECO:0000256" key="19">
    <source>
        <dbReference type="SAM" id="SignalP"/>
    </source>
</evidence>
<dbReference type="Gene3D" id="3.40.50.11340">
    <property type="match status" value="1"/>
</dbReference>
<evidence type="ECO:0000256" key="17">
    <source>
        <dbReference type="ARBA" id="ARBA00047273"/>
    </source>
</evidence>
<name>E4WZY0_OIKDI</name>
<dbReference type="GO" id="GO:0006004">
    <property type="term" value="P:fucose metabolic process"/>
    <property type="evidence" value="ECO:0007669"/>
    <property type="project" value="UniProtKB-KW"/>
</dbReference>
<dbReference type="PANTHER" id="PTHR13398:SF0">
    <property type="entry name" value="GDP-FUCOSE PROTEIN O-FUCOSYLTRANSFERASE 2"/>
    <property type="match status" value="1"/>
</dbReference>
<dbReference type="GO" id="GO:0005794">
    <property type="term" value="C:Golgi apparatus"/>
    <property type="evidence" value="ECO:0007669"/>
    <property type="project" value="UniProtKB-SubCell"/>
</dbReference>
<feature type="chain" id="PRO_5003189816" description="GDP-fucose protein O-fucosyltransferase 2" evidence="19">
    <location>
        <begin position="21"/>
        <end position="438"/>
    </location>
</feature>
<evidence type="ECO:0000256" key="4">
    <source>
        <dbReference type="ARBA" id="ARBA00012196"/>
    </source>
</evidence>
<evidence type="ECO:0000313" key="21">
    <source>
        <dbReference type="Proteomes" id="UP000001307"/>
    </source>
</evidence>
<keyword evidence="13" id="KW-0119">Carbohydrate metabolism</keyword>
<dbReference type="Proteomes" id="UP000001307">
    <property type="component" value="Unassembled WGS sequence"/>
</dbReference>
<comment type="pathway">
    <text evidence="3">Protein modification; protein glycosylation.</text>
</comment>
<dbReference type="OrthoDB" id="422368at2759"/>
<evidence type="ECO:0000256" key="14">
    <source>
        <dbReference type="ARBA" id="ARBA00025803"/>
    </source>
</evidence>
<accession>E4WZY0</accession>
<sequence length="438" mass="51362">MRSISSCLLSFFVILQVAFAESDHEKPKRYLLYDTNPGEGFNLRRDVYIRIANLVKDLRKDGQYDWILVLPPWGRIGYHWQERDMEQSRIKWGNFFEVEQLNRYVPVMELTDYFEEIGEDKIDEVWYLQRYAEGWGEGGFVERVHERDCIDVPVYETDAEKKYRGWFFGYSSTHASSFKCVSVQGFSSVLVEPLNGGNTTARSVLLDRAENVLHKYYGQYDYWSARRSMIFNRELREEAAKFRREILDSTDENDQTDIWGESWDSVRRDITKPDALGGPYIAVHLRRKDFLYARKKELPSLKGAAKEIKKQMELHEVEKAFIATDGVQGEREEMKKLLGADKVFFYDPTPDIEKKFKKGGIAIIDQMICANGRYFVGSKESTFTFRIQEEREIMGFDPAKTYNRLCPDDRQRACVVDRSKGIDEREDTTKHKCCDHHT</sequence>
<protein>
    <recommendedName>
        <fullName evidence="15">GDP-fucose protein O-fucosyltransferase 2</fullName>
        <ecNumber evidence="4">2.4.1.221</ecNumber>
    </recommendedName>
    <alternativeName>
        <fullName evidence="16">Peptide-O-fucosyltransferase 2</fullName>
    </alternativeName>
</protein>
<dbReference type="CDD" id="cd11298">
    <property type="entry name" value="O-FucT-2"/>
    <property type="match status" value="1"/>
</dbReference>
<keyword evidence="10" id="KW-1015">Disulfide bond</keyword>
<dbReference type="InterPro" id="IPR019378">
    <property type="entry name" value="GDP-Fuc_O-FucTrfase"/>
</dbReference>
<evidence type="ECO:0000256" key="11">
    <source>
        <dbReference type="ARBA" id="ARBA00023180"/>
    </source>
</evidence>
<organism evidence="20">
    <name type="scientific">Oikopleura dioica</name>
    <name type="common">Tunicate</name>
    <dbReference type="NCBI Taxonomy" id="34765"/>
    <lineage>
        <taxon>Eukaryota</taxon>
        <taxon>Metazoa</taxon>
        <taxon>Chordata</taxon>
        <taxon>Tunicata</taxon>
        <taxon>Appendicularia</taxon>
        <taxon>Copelata</taxon>
        <taxon>Oikopleuridae</taxon>
        <taxon>Oikopleura</taxon>
    </lineage>
</organism>
<comment type="similarity">
    <text evidence="14">Belongs to the glycosyltransferase 68 family.</text>
</comment>
<dbReference type="Gene3D" id="3.40.50.11350">
    <property type="match status" value="1"/>
</dbReference>
<dbReference type="InParanoid" id="E4WZY0"/>
<keyword evidence="7 19" id="KW-0732">Signal</keyword>
<dbReference type="FunFam" id="3.40.50.11350:FF:000002">
    <property type="entry name" value="GDP-fucose protein O-fucosyltransferase 2"/>
    <property type="match status" value="1"/>
</dbReference>
<comment type="catalytic activity">
    <reaction evidence="17">
        <text>L-threonyl-[protein] + GDP-beta-L-fucose = 3-O-(alpha-L-fucosyl)-L-threonyl-[protein] + GDP + H(+)</text>
        <dbReference type="Rhea" id="RHEA:70491"/>
        <dbReference type="Rhea" id="RHEA-COMP:11060"/>
        <dbReference type="Rhea" id="RHEA-COMP:17915"/>
        <dbReference type="ChEBI" id="CHEBI:15378"/>
        <dbReference type="ChEBI" id="CHEBI:30013"/>
        <dbReference type="ChEBI" id="CHEBI:57273"/>
        <dbReference type="ChEBI" id="CHEBI:58189"/>
        <dbReference type="ChEBI" id="CHEBI:189631"/>
        <dbReference type="EC" id="2.4.1.221"/>
    </reaction>
    <physiologicalReaction direction="left-to-right" evidence="17">
        <dbReference type="Rhea" id="RHEA:70492"/>
    </physiologicalReaction>
</comment>
<dbReference type="InterPro" id="IPR045130">
    <property type="entry name" value="OFUT2-like"/>
</dbReference>
<evidence type="ECO:0000313" key="20">
    <source>
        <dbReference type="EMBL" id="CBY23078.1"/>
    </source>
</evidence>
<dbReference type="EC" id="2.4.1.221" evidence="4"/>
<evidence type="ECO:0000256" key="12">
    <source>
        <dbReference type="ARBA" id="ARBA00023253"/>
    </source>
</evidence>
<dbReference type="Pfam" id="PF10250">
    <property type="entry name" value="O-FucT"/>
    <property type="match status" value="1"/>
</dbReference>
<evidence type="ECO:0000256" key="2">
    <source>
        <dbReference type="ARBA" id="ARBA00004555"/>
    </source>
</evidence>
<proteinExistence type="inferred from homology"/>